<proteinExistence type="predicted"/>
<feature type="compositionally biased region" description="Low complexity" evidence="1">
    <location>
        <begin position="86"/>
        <end position="117"/>
    </location>
</feature>
<feature type="region of interest" description="Disordered" evidence="1">
    <location>
        <begin position="34"/>
        <end position="117"/>
    </location>
</feature>
<dbReference type="AlphaFoldDB" id="A0A699ZVM8"/>
<comment type="caution">
    <text evidence="2">The sequence shown here is derived from an EMBL/GenBank/DDBJ whole genome shotgun (WGS) entry which is preliminary data.</text>
</comment>
<organism evidence="2 3">
    <name type="scientific">Haematococcus lacustris</name>
    <name type="common">Green alga</name>
    <name type="synonym">Haematococcus pluvialis</name>
    <dbReference type="NCBI Taxonomy" id="44745"/>
    <lineage>
        <taxon>Eukaryota</taxon>
        <taxon>Viridiplantae</taxon>
        <taxon>Chlorophyta</taxon>
        <taxon>core chlorophytes</taxon>
        <taxon>Chlorophyceae</taxon>
        <taxon>CS clade</taxon>
        <taxon>Chlamydomonadales</taxon>
        <taxon>Haematococcaceae</taxon>
        <taxon>Haematococcus</taxon>
    </lineage>
</organism>
<dbReference type="EMBL" id="BLLF01002757">
    <property type="protein sequence ID" value="GFH25230.1"/>
    <property type="molecule type" value="Genomic_DNA"/>
</dbReference>
<evidence type="ECO:0000313" key="3">
    <source>
        <dbReference type="Proteomes" id="UP000485058"/>
    </source>
</evidence>
<gene>
    <name evidence="2" type="ORF">HaLaN_23161</name>
</gene>
<protein>
    <submittedName>
        <fullName evidence="2">Uncharacterized protein</fullName>
    </submittedName>
</protein>
<accession>A0A699ZVM8</accession>
<evidence type="ECO:0000256" key="1">
    <source>
        <dbReference type="SAM" id="MobiDB-lite"/>
    </source>
</evidence>
<sequence length="203" mass="20789">MDRFVVVGIDVQAMTAVELMVAAQQWSAITRAMPTAKPSVKPTPATADGPTIRKRGGPLGSRNKPKPPGAQTTPNPTRKQARLVCNTSSSATSDSANTSSAGNSSGDNSSSDDGSANNEEWVVSKLAAGVAGCKKSAVGVIGQSRAAAGVAGRTRLAAGVACRTKSAAGVFALAKAASWVKARARKFSHKEHQDLVTLCTVTR</sequence>
<keyword evidence="3" id="KW-1185">Reference proteome</keyword>
<name>A0A699ZVM8_HAELA</name>
<dbReference type="Proteomes" id="UP000485058">
    <property type="component" value="Unassembled WGS sequence"/>
</dbReference>
<evidence type="ECO:0000313" key="2">
    <source>
        <dbReference type="EMBL" id="GFH25230.1"/>
    </source>
</evidence>
<reference evidence="2 3" key="1">
    <citation type="submission" date="2020-02" db="EMBL/GenBank/DDBJ databases">
        <title>Draft genome sequence of Haematococcus lacustris strain NIES-144.</title>
        <authorList>
            <person name="Morimoto D."/>
            <person name="Nakagawa S."/>
            <person name="Yoshida T."/>
            <person name="Sawayama S."/>
        </authorList>
    </citation>
    <scope>NUCLEOTIDE SEQUENCE [LARGE SCALE GENOMIC DNA]</scope>
    <source>
        <strain evidence="2 3">NIES-144</strain>
    </source>
</reference>